<dbReference type="Proteomes" id="UP000594261">
    <property type="component" value="Chromosome 4"/>
</dbReference>
<dbReference type="Gramene" id="QL04p055724:mrna">
    <property type="protein sequence ID" value="QL04p055724:mrna"/>
    <property type="gene ID" value="QL04p055724"/>
</dbReference>
<reference evidence="2 3" key="1">
    <citation type="journal article" date="2016" name="G3 (Bethesda)">
        <title>First Draft Assembly and Annotation of the Genome of a California Endemic Oak Quercus lobata Nee (Fagaceae).</title>
        <authorList>
            <person name="Sork V.L."/>
            <person name="Fitz-Gibbon S.T."/>
            <person name="Puiu D."/>
            <person name="Crepeau M."/>
            <person name="Gugger P.F."/>
            <person name="Sherman R."/>
            <person name="Stevens K."/>
            <person name="Langley C.H."/>
            <person name="Pellegrini M."/>
            <person name="Salzberg S.L."/>
        </authorList>
    </citation>
    <scope>NUCLEOTIDE SEQUENCE [LARGE SCALE GENOMIC DNA]</scope>
    <source>
        <strain evidence="2 3">cv. SW786</strain>
    </source>
</reference>
<name>A0A7N2LJ03_QUELO</name>
<dbReference type="InParanoid" id="A0A7N2LJ03"/>
<dbReference type="InterPro" id="IPR004864">
    <property type="entry name" value="LEA_2"/>
</dbReference>
<dbReference type="InterPro" id="IPR055301">
    <property type="entry name" value="Lea14-like_2"/>
</dbReference>
<evidence type="ECO:0000259" key="1">
    <source>
        <dbReference type="Pfam" id="PF03168"/>
    </source>
</evidence>
<keyword evidence="3" id="KW-1185">Reference proteome</keyword>
<feature type="domain" description="Late embryogenesis abundant protein LEA-2 subgroup" evidence="1">
    <location>
        <begin position="45"/>
        <end position="144"/>
    </location>
</feature>
<protein>
    <recommendedName>
        <fullName evidence="1">Late embryogenesis abundant protein LEA-2 subgroup domain-containing protein</fullName>
    </recommendedName>
</protein>
<dbReference type="Pfam" id="PF03168">
    <property type="entry name" value="LEA_2"/>
    <property type="match status" value="1"/>
</dbReference>
<sequence>MEEEEEHIKPLAPATQLWSDENEAASHKEKISPKHATNVMVIADVSIKNPNIVSFKYSNTSTTLYYHAMVVGEAQGPLDEAEARRMVRVNITVDIITDRLMSYPNLQADVCSGLFNLSSYSRIPGQVQVMKIIKKHIVVKLKCNVSFNISSQAIQEQKCKRPKVDL</sequence>
<dbReference type="EMBL" id="LRBV02000004">
    <property type="status" value="NOT_ANNOTATED_CDS"/>
    <property type="molecule type" value="Genomic_DNA"/>
</dbReference>
<dbReference type="PANTHER" id="PTHR31852">
    <property type="entry name" value="LATE EMBRYOGENESIS ABUNDANT (LEA) HYDROXYPROLINE-RICH GLYCOPROTEIN FAMILY"/>
    <property type="match status" value="1"/>
</dbReference>
<reference evidence="2" key="2">
    <citation type="submission" date="2021-01" db="UniProtKB">
        <authorList>
            <consortium name="EnsemblPlants"/>
        </authorList>
    </citation>
    <scope>IDENTIFICATION</scope>
</reference>
<organism evidence="2 3">
    <name type="scientific">Quercus lobata</name>
    <name type="common">Valley oak</name>
    <dbReference type="NCBI Taxonomy" id="97700"/>
    <lineage>
        <taxon>Eukaryota</taxon>
        <taxon>Viridiplantae</taxon>
        <taxon>Streptophyta</taxon>
        <taxon>Embryophyta</taxon>
        <taxon>Tracheophyta</taxon>
        <taxon>Spermatophyta</taxon>
        <taxon>Magnoliopsida</taxon>
        <taxon>eudicotyledons</taxon>
        <taxon>Gunneridae</taxon>
        <taxon>Pentapetalae</taxon>
        <taxon>rosids</taxon>
        <taxon>fabids</taxon>
        <taxon>Fagales</taxon>
        <taxon>Fagaceae</taxon>
        <taxon>Quercus</taxon>
    </lineage>
</organism>
<evidence type="ECO:0000313" key="3">
    <source>
        <dbReference type="Proteomes" id="UP000594261"/>
    </source>
</evidence>
<accession>A0A7N2LJ03</accession>
<proteinExistence type="predicted"/>
<evidence type="ECO:0000313" key="2">
    <source>
        <dbReference type="EnsemblPlants" id="QL04p055724:mrna"/>
    </source>
</evidence>
<dbReference type="AlphaFoldDB" id="A0A7N2LJ03"/>
<dbReference type="SUPFAM" id="SSF117070">
    <property type="entry name" value="LEA14-like"/>
    <property type="match status" value="1"/>
</dbReference>
<dbReference type="EnsemblPlants" id="QL04p055724:mrna">
    <property type="protein sequence ID" value="QL04p055724:mrna"/>
    <property type="gene ID" value="QL04p055724"/>
</dbReference>
<dbReference type="OMA" id="MVRVNIT"/>